<keyword evidence="1" id="KW-0732">Signal</keyword>
<dbReference type="InterPro" id="IPR001638">
    <property type="entry name" value="Solute-binding_3/MltF_N"/>
</dbReference>
<accession>A0A2U1CQA9</accession>
<name>A0A2U1CQA9_9BURK</name>
<evidence type="ECO:0000313" key="3">
    <source>
        <dbReference type="EMBL" id="PVY68073.1"/>
    </source>
</evidence>
<evidence type="ECO:0000256" key="1">
    <source>
        <dbReference type="ARBA" id="ARBA00022729"/>
    </source>
</evidence>
<comment type="caution">
    <text evidence="3">The sequence shown here is derived from an EMBL/GenBank/DDBJ whole genome shotgun (WGS) entry which is preliminary data.</text>
</comment>
<dbReference type="OrthoDB" id="571173at2"/>
<sequence>MKDSSKLDADRQTIAELAPAKVLRVALNLGNPILVQKDPASGQLAGVTVDMSRDIGNRLGLPVEFKEFDSAGKVSQCAMQDVWDIAFLAIDPKRAIDILYSESYVHIEGTYMVIESSSIRSQEDVDKPGIKVAVGEGTAYDLFLTRHLQQAEIVRFETSEASLRQFSGAGLEVAAGIRQPLEQFAESQGGFRVLDGCFTLIEQAVGCPRGRPLAAAFLQQYVRQAKQSGFIADGFKRSGQPPLFIPPPGTV</sequence>
<dbReference type="Gene3D" id="3.40.190.10">
    <property type="entry name" value="Periplasmic binding protein-like II"/>
    <property type="match status" value="2"/>
</dbReference>
<dbReference type="PANTHER" id="PTHR35936:SF17">
    <property type="entry name" value="ARGININE-BINDING EXTRACELLULAR PROTEIN ARTP"/>
    <property type="match status" value="1"/>
</dbReference>
<evidence type="ECO:0000259" key="2">
    <source>
        <dbReference type="SMART" id="SM00062"/>
    </source>
</evidence>
<keyword evidence="4" id="KW-1185">Reference proteome</keyword>
<dbReference type="CDD" id="cd13623">
    <property type="entry name" value="PBP2_AA_hypothetical"/>
    <property type="match status" value="1"/>
</dbReference>
<reference evidence="3 4" key="1">
    <citation type="submission" date="2018-04" db="EMBL/GenBank/DDBJ databases">
        <title>Genomic Encyclopedia of Type Strains, Phase IV (KMG-IV): sequencing the most valuable type-strain genomes for metagenomic binning, comparative biology and taxonomic classification.</title>
        <authorList>
            <person name="Goeker M."/>
        </authorList>
    </citation>
    <scope>NUCLEOTIDE SEQUENCE [LARGE SCALE GENOMIC DNA]</scope>
    <source>
        <strain evidence="3 4">DSM 10065</strain>
    </source>
</reference>
<evidence type="ECO:0000313" key="4">
    <source>
        <dbReference type="Proteomes" id="UP000246145"/>
    </source>
</evidence>
<dbReference type="PANTHER" id="PTHR35936">
    <property type="entry name" value="MEMBRANE-BOUND LYTIC MUREIN TRANSGLYCOSYLASE F"/>
    <property type="match status" value="1"/>
</dbReference>
<dbReference type="RefSeq" id="WP_116517325.1">
    <property type="nucleotide sequence ID" value="NZ_JACCEX010000001.1"/>
</dbReference>
<protein>
    <submittedName>
        <fullName evidence="3">Amino acid ABC transporter substrate-binding protein (PAAT family)</fullName>
    </submittedName>
</protein>
<dbReference type="Proteomes" id="UP000246145">
    <property type="component" value="Unassembled WGS sequence"/>
</dbReference>
<dbReference type="Pfam" id="PF00497">
    <property type="entry name" value="SBP_bac_3"/>
    <property type="match status" value="1"/>
</dbReference>
<dbReference type="SUPFAM" id="SSF53850">
    <property type="entry name" value="Periplasmic binding protein-like II"/>
    <property type="match status" value="1"/>
</dbReference>
<dbReference type="EMBL" id="QEKO01000001">
    <property type="protein sequence ID" value="PVY68073.1"/>
    <property type="molecule type" value="Genomic_DNA"/>
</dbReference>
<dbReference type="STRING" id="1231391.GCA_000308195_01271"/>
<dbReference type="SMART" id="SM00062">
    <property type="entry name" value="PBPb"/>
    <property type="match status" value="1"/>
</dbReference>
<dbReference type="AlphaFoldDB" id="A0A2U1CQA9"/>
<gene>
    <name evidence="3" type="ORF">C7440_0461</name>
</gene>
<proteinExistence type="predicted"/>
<feature type="domain" description="Solute-binding protein family 3/N-terminal" evidence="2">
    <location>
        <begin position="22"/>
        <end position="242"/>
    </location>
</feature>
<organism evidence="3 4">
    <name type="scientific">Pusillimonas noertemannii</name>
    <dbReference type="NCBI Taxonomy" id="305977"/>
    <lineage>
        <taxon>Bacteria</taxon>
        <taxon>Pseudomonadati</taxon>
        <taxon>Pseudomonadota</taxon>
        <taxon>Betaproteobacteria</taxon>
        <taxon>Burkholderiales</taxon>
        <taxon>Alcaligenaceae</taxon>
        <taxon>Pusillimonas</taxon>
    </lineage>
</organism>